<proteinExistence type="inferred from homology"/>
<dbReference type="GO" id="GO:0000422">
    <property type="term" value="P:autophagy of mitochondrion"/>
    <property type="evidence" value="ECO:0007669"/>
    <property type="project" value="TreeGrafter"/>
</dbReference>
<evidence type="ECO:0000313" key="14">
    <source>
        <dbReference type="Proteomes" id="UP001224775"/>
    </source>
</evidence>
<feature type="region of interest" description="Disordered" evidence="12">
    <location>
        <begin position="670"/>
        <end position="692"/>
    </location>
</feature>
<evidence type="ECO:0000256" key="7">
    <source>
        <dbReference type="ARBA" id="ARBA00023006"/>
    </source>
</evidence>
<evidence type="ECO:0000256" key="1">
    <source>
        <dbReference type="ARBA" id="ARBA00004406"/>
    </source>
</evidence>
<evidence type="ECO:0000256" key="12">
    <source>
        <dbReference type="SAM" id="MobiDB-lite"/>
    </source>
</evidence>
<comment type="similarity">
    <text evidence="3">Belongs to the ATG2 family.</text>
</comment>
<dbReference type="Proteomes" id="UP001224775">
    <property type="component" value="Unassembled WGS sequence"/>
</dbReference>
<organism evidence="13 14">
    <name type="scientific">Skeletonema marinoi</name>
    <dbReference type="NCBI Taxonomy" id="267567"/>
    <lineage>
        <taxon>Eukaryota</taxon>
        <taxon>Sar</taxon>
        <taxon>Stramenopiles</taxon>
        <taxon>Ochrophyta</taxon>
        <taxon>Bacillariophyta</taxon>
        <taxon>Coscinodiscophyceae</taxon>
        <taxon>Thalassiosirophycidae</taxon>
        <taxon>Thalassiosirales</taxon>
        <taxon>Skeletonemataceae</taxon>
        <taxon>Skeletonema</taxon>
        <taxon>Skeletonema marinoi-dohrnii complex</taxon>
    </lineage>
</organism>
<dbReference type="GO" id="GO:0043495">
    <property type="term" value="F:protein-membrane adaptor activity"/>
    <property type="evidence" value="ECO:0007669"/>
    <property type="project" value="TreeGrafter"/>
</dbReference>
<keyword evidence="6" id="KW-0256">Endoplasmic reticulum</keyword>
<protein>
    <recommendedName>
        <fullName evidence="4">Autophagy-related protein 2</fullName>
    </recommendedName>
</protein>
<comment type="catalytic activity">
    <reaction evidence="10">
        <text>a 1,2-diacyl-sn-glycero-3-phospho-L-serine(in) = a 1,2-diacyl-sn-glycero-3-phospho-L-serine(out)</text>
        <dbReference type="Rhea" id="RHEA:38663"/>
        <dbReference type="ChEBI" id="CHEBI:57262"/>
    </reaction>
</comment>
<comment type="subcellular location">
    <subcellularLocation>
        <location evidence="1">Endoplasmic reticulum membrane</location>
        <topology evidence="1">Peripheral membrane protein</topology>
    </subcellularLocation>
    <subcellularLocation>
        <location evidence="2">Preautophagosomal structure membrane</location>
        <topology evidence="2">Peripheral membrane protein</topology>
    </subcellularLocation>
</comment>
<accession>A0AAD9DIS8</accession>
<comment type="catalytic activity">
    <reaction evidence="11">
        <text>a 1,2-diacyl-sn-glycero-3-phosphoethanolamine(in) = a 1,2-diacyl-sn-glycero-3-phosphoethanolamine(out)</text>
        <dbReference type="Rhea" id="RHEA:38895"/>
        <dbReference type="ChEBI" id="CHEBI:64612"/>
    </reaction>
</comment>
<dbReference type="PANTHER" id="PTHR13190">
    <property type="entry name" value="AUTOPHAGY-RELATED 2, ISOFORM A"/>
    <property type="match status" value="1"/>
</dbReference>
<gene>
    <name evidence="13" type="ORF">QTG54_001667</name>
</gene>
<dbReference type="Pfam" id="PF13329">
    <property type="entry name" value="ATG2_CAD"/>
    <property type="match status" value="1"/>
</dbReference>
<dbReference type="GO" id="GO:0000045">
    <property type="term" value="P:autophagosome assembly"/>
    <property type="evidence" value="ECO:0007669"/>
    <property type="project" value="TreeGrafter"/>
</dbReference>
<dbReference type="InterPro" id="IPR026849">
    <property type="entry name" value="ATG2"/>
</dbReference>
<name>A0AAD9DIS8_9STRA</name>
<dbReference type="GO" id="GO:0005789">
    <property type="term" value="C:endoplasmic reticulum membrane"/>
    <property type="evidence" value="ECO:0007669"/>
    <property type="project" value="UniProtKB-SubCell"/>
</dbReference>
<reference evidence="13" key="1">
    <citation type="submission" date="2023-06" db="EMBL/GenBank/DDBJ databases">
        <title>Survivors Of The Sea: Transcriptome response of Skeletonema marinoi to long-term dormancy.</title>
        <authorList>
            <person name="Pinder M.I.M."/>
            <person name="Kourtchenko O."/>
            <person name="Robertson E.K."/>
            <person name="Larsson T."/>
            <person name="Maumus F."/>
            <person name="Osuna-Cruz C.M."/>
            <person name="Vancaester E."/>
            <person name="Stenow R."/>
            <person name="Vandepoele K."/>
            <person name="Ploug H."/>
            <person name="Bruchert V."/>
            <person name="Godhe A."/>
            <person name="Topel M."/>
        </authorList>
    </citation>
    <scope>NUCLEOTIDE SEQUENCE</scope>
    <source>
        <strain evidence="13">R05AC</strain>
    </source>
</reference>
<feature type="compositionally biased region" description="Polar residues" evidence="12">
    <location>
        <begin position="680"/>
        <end position="692"/>
    </location>
</feature>
<evidence type="ECO:0000256" key="3">
    <source>
        <dbReference type="ARBA" id="ARBA00009714"/>
    </source>
</evidence>
<evidence type="ECO:0000256" key="4">
    <source>
        <dbReference type="ARBA" id="ARBA00018070"/>
    </source>
</evidence>
<evidence type="ECO:0000256" key="10">
    <source>
        <dbReference type="ARBA" id="ARBA00024479"/>
    </source>
</evidence>
<dbReference type="GO" id="GO:0034727">
    <property type="term" value="P:piecemeal microautophagy of the nucleus"/>
    <property type="evidence" value="ECO:0007669"/>
    <property type="project" value="TreeGrafter"/>
</dbReference>
<evidence type="ECO:0000256" key="11">
    <source>
        <dbReference type="ARBA" id="ARBA00024615"/>
    </source>
</evidence>
<evidence type="ECO:0000313" key="13">
    <source>
        <dbReference type="EMBL" id="KAK1747704.1"/>
    </source>
</evidence>
<feature type="compositionally biased region" description="Basic and acidic residues" evidence="12">
    <location>
        <begin position="670"/>
        <end position="679"/>
    </location>
</feature>
<comment type="caution">
    <text evidence="13">The sequence shown here is derived from an EMBL/GenBank/DDBJ whole genome shotgun (WGS) entry which is preliminary data.</text>
</comment>
<evidence type="ECO:0000256" key="8">
    <source>
        <dbReference type="ARBA" id="ARBA00023055"/>
    </source>
</evidence>
<evidence type="ECO:0000256" key="9">
    <source>
        <dbReference type="ARBA" id="ARBA00023136"/>
    </source>
</evidence>
<sequence length="1284" mass="144227">MVEILNAMKMPPESDDFVDACESDQEAEPAQHDDNDLVQQFGDEFYKETYDQIMKQFTEARHLARTRELRGGLLVPAQNDKEDLSFDTFFDANDHSVSYYYSTTDCSKEDRHEQHPAKDLIENVKESEFTLAIPEFTVKNSANTNRLFRRHGYVHEESGGLFLGVGVELCNVTADFSRNKVSVLPLTSVKAQQESDDSDDEIDNMYEDANRSAQDRVKVDVCQMKASDPQYIMSAEANEAEKELSVDIPNIFFDLTVGERQSLSVILSSFSSDTEKDQVVPQESAASRKTFVGLSLNVGQIAAVLHGQDVNTDSFSLIIDKMQLHALTSPQGIRNLRLLFADVNLYQLSKFHPAKTDYADMNSFSIAAERCQRIRSRLMKTPETVAKAIFFRSKLCRPMSPETPSFLVDVLFRNGASDDEYNEIGIHCVVYDMTYRYEMSSDWLTSLSTLMKCGAAEEDVTTAHETEIINEEKAMSLFNVFVSFADCNIDYTPPTDFMHGSRVIVRVGEVRLTSNIVSPSASVQAFKISLSDLRIYVCSYRYPHNEENTLLSCAHRYFNSDDLHMASHSHILGGNAVSWEDVLFRMNFVNLIVLDSLDTVVLQTKNDENNCRVGRKEPAIAVALTLGHLSLYACHDSFNCFNQTYNEWFIKFTSLSEDELEALRLLSESQMDHDKDERPQTASLASSDDLNITPTPRAAEILTPPSRQQQLSRDDVVSMDLTETLLFENYYTIDASIRERKSDQRRQIVKQQSDSQQLKIFPQHIPVKPVSDPLAESAVDTAKLAGTDVAPDIGLRVIVKDASITIRLFDGFDYMNDPPRPFPKQTTNKEDRRDQLLSNLMAGGDENECSSPLLTEDCNEQLRRDRYRRKYHRNVNKYFQLSFHGLKLKQDSFVDSMEHRLASYLDLSISDFYIAEAISNDDPIKMMGEWMNESEHPRDDSDGMIMLQIVTKHPSLRVSADGKLMSDESRATLELLPLRCYLNQKALRFIRNFFSGNPGPEEVLGDVGDGAMDDSDAIDDDELINIFFNTFKVRPCKLKVDYLPEKMDMESLRDGNYSEILNLCPLDDMIINLAAVENHDLTGWGSVFSELAGKWIEDICSTQAHKFLTRAAPVQLLSTLGDGVADLALVIIVPEDNASAYLKNVVGGTTSFASKVAVEAISTSAKLTRFAANQLTNKALATSPLPSRPRNVPRNAGDTFSHASKSLVRGLREANHNICVIPYREYQQSGASGAARGAMRGIPLGVVAPIAGASEALSYTLLGIRNQLRPDKRKEEENSFMAKD</sequence>
<dbReference type="PANTHER" id="PTHR13190:SF1">
    <property type="entry name" value="AUTOPHAGY-RELATED 2, ISOFORM A"/>
    <property type="match status" value="1"/>
</dbReference>
<keyword evidence="7" id="KW-0072">Autophagy</keyword>
<dbReference type="GO" id="GO:0034045">
    <property type="term" value="C:phagophore assembly site membrane"/>
    <property type="evidence" value="ECO:0007669"/>
    <property type="project" value="UniProtKB-SubCell"/>
</dbReference>
<dbReference type="GO" id="GO:0006869">
    <property type="term" value="P:lipid transport"/>
    <property type="evidence" value="ECO:0007669"/>
    <property type="project" value="UniProtKB-KW"/>
</dbReference>
<dbReference type="GO" id="GO:0032266">
    <property type="term" value="F:phosphatidylinositol-3-phosphate binding"/>
    <property type="evidence" value="ECO:0007669"/>
    <property type="project" value="TreeGrafter"/>
</dbReference>
<dbReference type="EMBL" id="JATAAI010000002">
    <property type="protein sequence ID" value="KAK1747704.1"/>
    <property type="molecule type" value="Genomic_DNA"/>
</dbReference>
<evidence type="ECO:0000256" key="2">
    <source>
        <dbReference type="ARBA" id="ARBA00004623"/>
    </source>
</evidence>
<evidence type="ECO:0000256" key="5">
    <source>
        <dbReference type="ARBA" id="ARBA00022448"/>
    </source>
</evidence>
<dbReference type="GO" id="GO:0061723">
    <property type="term" value="P:glycophagy"/>
    <property type="evidence" value="ECO:0007669"/>
    <property type="project" value="TreeGrafter"/>
</dbReference>
<keyword evidence="5" id="KW-0813">Transport</keyword>
<dbReference type="GO" id="GO:0061709">
    <property type="term" value="P:reticulophagy"/>
    <property type="evidence" value="ECO:0007669"/>
    <property type="project" value="TreeGrafter"/>
</dbReference>
<keyword evidence="8" id="KW-0445">Lipid transport</keyword>
<evidence type="ECO:0000256" key="6">
    <source>
        <dbReference type="ARBA" id="ARBA00022824"/>
    </source>
</evidence>
<keyword evidence="9" id="KW-0472">Membrane</keyword>
<keyword evidence="14" id="KW-1185">Reference proteome</keyword>
<dbReference type="GO" id="GO:0061908">
    <property type="term" value="C:phagophore"/>
    <property type="evidence" value="ECO:0007669"/>
    <property type="project" value="TreeGrafter"/>
</dbReference>